<dbReference type="OMA" id="RNFAECK"/>
<dbReference type="AlphaFoldDB" id="A0A0B2V7I0"/>
<keyword evidence="2 4" id="KW-0862">Zinc</keyword>
<evidence type="ECO:0000259" key="5">
    <source>
        <dbReference type="PROSITE" id="PS50023"/>
    </source>
</evidence>
<dbReference type="STRING" id="6265.A0A0B2V7I0"/>
<evidence type="ECO:0000313" key="7">
    <source>
        <dbReference type="Proteomes" id="UP000031036"/>
    </source>
</evidence>
<comment type="caution">
    <text evidence="6">The sequence shown here is derived from an EMBL/GenBank/DDBJ whole genome shotgun (WGS) entry which is preliminary data.</text>
</comment>
<evidence type="ECO:0000256" key="4">
    <source>
        <dbReference type="PROSITE-ProRule" id="PRU00125"/>
    </source>
</evidence>
<dbReference type="CDD" id="cd08368">
    <property type="entry name" value="LIM"/>
    <property type="match status" value="1"/>
</dbReference>
<dbReference type="SMART" id="SM00132">
    <property type="entry name" value="LIM"/>
    <property type="match status" value="1"/>
</dbReference>
<dbReference type="GO" id="GO:0046872">
    <property type="term" value="F:metal ion binding"/>
    <property type="evidence" value="ECO:0007669"/>
    <property type="project" value="UniProtKB-KW"/>
</dbReference>
<reference evidence="6 7" key="1">
    <citation type="submission" date="2014-11" db="EMBL/GenBank/DDBJ databases">
        <title>Genetic blueprint of the zoonotic pathogen Toxocara canis.</title>
        <authorList>
            <person name="Zhu X.-Q."/>
            <person name="Korhonen P.K."/>
            <person name="Cai H."/>
            <person name="Young N.D."/>
            <person name="Nejsum P."/>
            <person name="von Samson-Himmelstjerna G."/>
            <person name="Boag P.R."/>
            <person name="Tan P."/>
            <person name="Li Q."/>
            <person name="Min J."/>
            <person name="Yang Y."/>
            <person name="Wang X."/>
            <person name="Fang X."/>
            <person name="Hall R.S."/>
            <person name="Hofmann A."/>
            <person name="Sternberg P.W."/>
            <person name="Jex A.R."/>
            <person name="Gasser R.B."/>
        </authorList>
    </citation>
    <scope>NUCLEOTIDE SEQUENCE [LARGE SCALE GENOMIC DNA]</scope>
    <source>
        <strain evidence="6">PN_DK_2014</strain>
    </source>
</reference>
<accession>A0A0B2V7I0</accession>
<evidence type="ECO:0000313" key="6">
    <source>
        <dbReference type="EMBL" id="KHN77469.1"/>
    </source>
</evidence>
<dbReference type="InterPro" id="IPR001781">
    <property type="entry name" value="Znf_LIM"/>
</dbReference>
<evidence type="ECO:0000256" key="1">
    <source>
        <dbReference type="ARBA" id="ARBA00022723"/>
    </source>
</evidence>
<keyword evidence="7" id="KW-1185">Reference proteome</keyword>
<name>A0A0B2V7I0_TOXCA</name>
<dbReference type="Pfam" id="PF00412">
    <property type="entry name" value="LIM"/>
    <property type="match status" value="1"/>
</dbReference>
<evidence type="ECO:0000256" key="2">
    <source>
        <dbReference type="ARBA" id="ARBA00022833"/>
    </source>
</evidence>
<dbReference type="Gene3D" id="2.10.110.10">
    <property type="entry name" value="Cysteine Rich Protein"/>
    <property type="match status" value="1"/>
</dbReference>
<evidence type="ECO:0000256" key="3">
    <source>
        <dbReference type="ARBA" id="ARBA00023038"/>
    </source>
</evidence>
<dbReference type="PROSITE" id="PS50023">
    <property type="entry name" value="LIM_DOMAIN_2"/>
    <property type="match status" value="1"/>
</dbReference>
<gene>
    <name evidence="6" type="ORF">Tcan_18477</name>
</gene>
<keyword evidence="3 4" id="KW-0440">LIM domain</keyword>
<dbReference type="OrthoDB" id="25488at2759"/>
<dbReference type="Proteomes" id="UP000031036">
    <property type="component" value="Unassembled WGS sequence"/>
</dbReference>
<feature type="non-terminal residue" evidence="6">
    <location>
        <position position="1"/>
    </location>
</feature>
<sequence length="75" mass="8561">RNFAECKEAIISDYVNYSGSKFHQECFKCARCHVPLVSGFYEDSSGRPLDKDCLWGQLLMDHIVKDIDNAVPADY</sequence>
<organism evidence="6 7">
    <name type="scientific">Toxocara canis</name>
    <name type="common">Canine roundworm</name>
    <dbReference type="NCBI Taxonomy" id="6265"/>
    <lineage>
        <taxon>Eukaryota</taxon>
        <taxon>Metazoa</taxon>
        <taxon>Ecdysozoa</taxon>
        <taxon>Nematoda</taxon>
        <taxon>Chromadorea</taxon>
        <taxon>Rhabditida</taxon>
        <taxon>Spirurina</taxon>
        <taxon>Ascaridomorpha</taxon>
        <taxon>Ascaridoidea</taxon>
        <taxon>Toxocaridae</taxon>
        <taxon>Toxocara</taxon>
    </lineage>
</organism>
<protein>
    <recommendedName>
        <fullName evidence="5">LIM zinc-binding domain-containing protein</fullName>
    </recommendedName>
</protein>
<keyword evidence="1 4" id="KW-0479">Metal-binding</keyword>
<dbReference type="EMBL" id="JPKZ01002276">
    <property type="protein sequence ID" value="KHN77469.1"/>
    <property type="molecule type" value="Genomic_DNA"/>
</dbReference>
<feature type="domain" description="LIM zinc-binding" evidence="5">
    <location>
        <begin position="1"/>
        <end position="60"/>
    </location>
</feature>
<proteinExistence type="predicted"/>